<feature type="transmembrane region" description="Helical" evidence="1">
    <location>
        <begin position="281"/>
        <end position="303"/>
    </location>
</feature>
<feature type="transmembrane region" description="Helical" evidence="1">
    <location>
        <begin position="358"/>
        <end position="378"/>
    </location>
</feature>
<feature type="transmembrane region" description="Helical" evidence="1">
    <location>
        <begin position="452"/>
        <end position="476"/>
    </location>
</feature>
<comment type="caution">
    <text evidence="2">The sequence shown here is derived from an EMBL/GenBank/DDBJ whole genome shotgun (WGS) entry which is preliminary data.</text>
</comment>
<dbReference type="STRING" id="1797737.A2196_03505"/>
<feature type="transmembrane region" description="Helical" evidence="1">
    <location>
        <begin position="108"/>
        <end position="128"/>
    </location>
</feature>
<dbReference type="AlphaFoldDB" id="A0A1F5HFT6"/>
<dbReference type="InterPro" id="IPR018580">
    <property type="entry name" value="Uncharacterised_YfhO"/>
</dbReference>
<keyword evidence="1" id="KW-0472">Membrane</keyword>
<evidence type="ECO:0000313" key="2">
    <source>
        <dbReference type="EMBL" id="OGE02899.1"/>
    </source>
</evidence>
<dbReference type="EMBL" id="MFCA01000007">
    <property type="protein sequence ID" value="OGE02899.1"/>
    <property type="molecule type" value="Genomic_DNA"/>
</dbReference>
<feature type="transmembrane region" description="Helical" evidence="1">
    <location>
        <begin position="252"/>
        <end position="269"/>
    </location>
</feature>
<organism evidence="2 3">
    <name type="scientific">Candidatus Curtissbacteria bacterium RIFOXYA1_FULL_41_14</name>
    <dbReference type="NCBI Taxonomy" id="1797737"/>
    <lineage>
        <taxon>Bacteria</taxon>
        <taxon>Candidatus Curtissiibacteriota</taxon>
    </lineage>
</organism>
<dbReference type="PANTHER" id="PTHR38454:SF1">
    <property type="entry name" value="INTEGRAL MEMBRANE PROTEIN"/>
    <property type="match status" value="1"/>
</dbReference>
<feature type="transmembrane region" description="Helical" evidence="1">
    <location>
        <begin position="525"/>
        <end position="542"/>
    </location>
</feature>
<dbReference type="PANTHER" id="PTHR38454">
    <property type="entry name" value="INTEGRAL MEMBRANE PROTEIN-RELATED"/>
    <property type="match status" value="1"/>
</dbReference>
<evidence type="ECO:0000313" key="3">
    <source>
        <dbReference type="Proteomes" id="UP000176751"/>
    </source>
</evidence>
<protein>
    <recommendedName>
        <fullName evidence="4">Membrane protein 6-pyruvoyl-tetrahydropterin synthase-related domain-containing protein</fullName>
    </recommendedName>
</protein>
<feature type="transmembrane region" description="Helical" evidence="1">
    <location>
        <begin position="421"/>
        <end position="440"/>
    </location>
</feature>
<feature type="transmembrane region" description="Helical" evidence="1">
    <location>
        <begin position="822"/>
        <end position="843"/>
    </location>
</feature>
<evidence type="ECO:0000256" key="1">
    <source>
        <dbReference type="SAM" id="Phobius"/>
    </source>
</evidence>
<feature type="transmembrane region" description="Helical" evidence="1">
    <location>
        <begin position="385"/>
        <end position="401"/>
    </location>
</feature>
<feature type="transmembrane region" description="Helical" evidence="1">
    <location>
        <begin position="496"/>
        <end position="518"/>
    </location>
</feature>
<name>A0A1F5HFT6_9BACT</name>
<keyword evidence="1" id="KW-0812">Transmembrane</keyword>
<gene>
    <name evidence="2" type="ORF">A2196_03505</name>
</gene>
<evidence type="ECO:0008006" key="4">
    <source>
        <dbReference type="Google" id="ProtNLM"/>
    </source>
</evidence>
<keyword evidence="1" id="KW-1133">Transmembrane helix</keyword>
<dbReference type="Proteomes" id="UP000176751">
    <property type="component" value="Unassembled WGS sequence"/>
</dbReference>
<accession>A0A1F5HFT6</accession>
<proteinExistence type="predicted"/>
<reference evidence="2 3" key="1">
    <citation type="journal article" date="2016" name="Nat. Commun.">
        <title>Thousands of microbial genomes shed light on interconnected biogeochemical processes in an aquifer system.</title>
        <authorList>
            <person name="Anantharaman K."/>
            <person name="Brown C.T."/>
            <person name="Hug L.A."/>
            <person name="Sharon I."/>
            <person name="Castelle C.J."/>
            <person name="Probst A.J."/>
            <person name="Thomas B.C."/>
            <person name="Singh A."/>
            <person name="Wilkins M.J."/>
            <person name="Karaoz U."/>
            <person name="Brodie E.L."/>
            <person name="Williams K.H."/>
            <person name="Hubbard S.S."/>
            <person name="Banfield J.F."/>
        </authorList>
    </citation>
    <scope>NUCLEOTIDE SEQUENCE [LARGE SCALE GENOMIC DNA]</scope>
</reference>
<feature type="transmembrane region" description="Helical" evidence="1">
    <location>
        <begin position="159"/>
        <end position="178"/>
    </location>
</feature>
<dbReference type="Pfam" id="PF09586">
    <property type="entry name" value="YfhO"/>
    <property type="match status" value="2"/>
</dbReference>
<sequence>MRSIFILFTLLSFSLFWPVFLGKVNLNGNLLVSFYRLYGENLPYKPTGWDQLRIYFPFYKITFDQFKNFNPPLWNSYAFSGHPHLADFQSAVFYPLNIFGLILPQIEFWHLLRITPMILASFFMFLFLKNLRINNRHPELASGSSIKIPKRVRNDTSGLSTLASLFGAITFGFSPFILTWGEEVIMSPHSIIWLPLILFSIEKLLNPLPNLHSRSEIKPISQEHSGSVSKGVYLAIISLSTAFSFFGGYMQTTIYLLIFSFAYLVFRLWQFRERVKIFARLTTFLQIIGAFVLGTGISAIQLLPSAELYFNSARASITLRETLFQFLLPIESLLTLLAPDFFGHPATWNFFRGGVAQYYEGILFVGITPLIFALWVIFTKNRDKLVTFLAVFALASASTTLDLPTSRLFLSLPIPFLSTSIANRILFIPAFCLATLAAIGCQKWLAERNKKIIKVILSLGFVYATIIFVLISIKFFNLPFFNQGNFTSAKNVVVALRNLVVPLLAFGVSSFLIIFATYVNRAKSLAIIGIIIISFLHIFYFSQKYLSFAQRETIFPKTPILEFIQKNQVYFRSWAIGGDTFSNNFASQYAIFWPEGYDSLNNRNYSEFTFAMQGNNLDDYKQRSDADLGTIGKVEEIMGNKNRKRLLDIIGVKYLIATGEAAPIVEEQNFKKVFESSGFAVFENQQVIPRAFLASNYEGPPQIDATGLSQKEADIARRKLIPQKLLSDDFDFRNVLILEKPSPISAQYGPGSAEIISYKPQEVVVKTQSDQPKLLFLSDNYYPGWKAQVDGEETPVLRADYTFRAVPLIPGEHLVRFYYDPWTFKLGLGISLASLGFLAFYALRSKIFNFKF</sequence>